<gene>
    <name evidence="1" type="ORF">MLD38_033387</name>
</gene>
<name>A0ACB9M8V6_9MYRT</name>
<sequence>MRACALCKETARAFCESDQASLCWSCDAKVHGANFLVARHSRTLLCYSCQSPTPWKASGPKLGGHTVSFCDSCVQRRDSEEGGGDNEDRDDDDEEEDERSDGDESGGSGDQMEEDDEDEAEEGDNQVVPWSSSFSTSTPPPPASCSSSEVDEFAGVGRSSGGDEWEVNDAGMSSQALDFTAPRYQELLRPRIRRKKAAKTHSWDDASLGSSQSASKSLKAGGGRGGVWFR</sequence>
<evidence type="ECO:0000313" key="2">
    <source>
        <dbReference type="Proteomes" id="UP001057402"/>
    </source>
</evidence>
<protein>
    <submittedName>
        <fullName evidence="1">Uncharacterized protein</fullName>
    </submittedName>
</protein>
<keyword evidence="2" id="KW-1185">Reference proteome</keyword>
<proteinExistence type="predicted"/>
<evidence type="ECO:0000313" key="1">
    <source>
        <dbReference type="EMBL" id="KAI4319834.1"/>
    </source>
</evidence>
<organism evidence="1 2">
    <name type="scientific">Melastoma candidum</name>
    <dbReference type="NCBI Taxonomy" id="119954"/>
    <lineage>
        <taxon>Eukaryota</taxon>
        <taxon>Viridiplantae</taxon>
        <taxon>Streptophyta</taxon>
        <taxon>Embryophyta</taxon>
        <taxon>Tracheophyta</taxon>
        <taxon>Spermatophyta</taxon>
        <taxon>Magnoliopsida</taxon>
        <taxon>eudicotyledons</taxon>
        <taxon>Gunneridae</taxon>
        <taxon>Pentapetalae</taxon>
        <taxon>rosids</taxon>
        <taxon>malvids</taxon>
        <taxon>Myrtales</taxon>
        <taxon>Melastomataceae</taxon>
        <taxon>Melastomatoideae</taxon>
        <taxon>Melastomateae</taxon>
        <taxon>Melastoma</taxon>
    </lineage>
</organism>
<reference evidence="2" key="1">
    <citation type="journal article" date="2023" name="Front. Plant Sci.">
        <title>Chromosomal-level genome assembly of Melastoma candidum provides insights into trichome evolution.</title>
        <authorList>
            <person name="Zhong Y."/>
            <person name="Wu W."/>
            <person name="Sun C."/>
            <person name="Zou P."/>
            <person name="Liu Y."/>
            <person name="Dai S."/>
            <person name="Zhou R."/>
        </authorList>
    </citation>
    <scope>NUCLEOTIDE SEQUENCE [LARGE SCALE GENOMIC DNA]</scope>
</reference>
<dbReference type="EMBL" id="CM042889">
    <property type="protein sequence ID" value="KAI4319834.1"/>
    <property type="molecule type" value="Genomic_DNA"/>
</dbReference>
<dbReference type="Proteomes" id="UP001057402">
    <property type="component" value="Chromosome 10"/>
</dbReference>
<comment type="caution">
    <text evidence="1">The sequence shown here is derived from an EMBL/GenBank/DDBJ whole genome shotgun (WGS) entry which is preliminary data.</text>
</comment>
<accession>A0ACB9M8V6</accession>